<dbReference type="PANTHER" id="PTHR46523:SF1">
    <property type="entry name" value="DCTP PYROPHOSPHATASE 1"/>
    <property type="match status" value="1"/>
</dbReference>
<evidence type="ECO:0000313" key="1">
    <source>
        <dbReference type="EMBL" id="PJM74534.1"/>
    </source>
</evidence>
<accession>A0A2M9HCJ6</accession>
<dbReference type="Pfam" id="PF12643">
    <property type="entry name" value="MazG-like"/>
    <property type="match status" value="1"/>
</dbReference>
<keyword evidence="2" id="KW-1185">Reference proteome</keyword>
<name>A0A2M9HCJ6_9BIFI</name>
<proteinExistence type="predicted"/>
<dbReference type="Gene3D" id="1.10.287.1080">
    <property type="entry name" value="MazG-like"/>
    <property type="match status" value="1"/>
</dbReference>
<dbReference type="PIRSF" id="PIRSF029826">
    <property type="entry name" value="UCP029826_pph"/>
    <property type="match status" value="1"/>
</dbReference>
<reference evidence="1 2" key="1">
    <citation type="submission" date="2017-10" db="EMBL/GenBank/DDBJ databases">
        <title>Draft genome sequences of strains TRE 1, TRE 9, TRE H and TRI 7, isolated from tamarins, belonging to four potential novel Bifidobacterium species.</title>
        <authorList>
            <person name="Mattarelli P."/>
            <person name="Modesto M."/>
            <person name="Puglisi E."/>
            <person name="Morelli L."/>
            <person name="Spezio C."/>
            <person name="Bonetti A."/>
            <person name="Sandri C."/>
        </authorList>
    </citation>
    <scope>NUCLEOTIDE SEQUENCE [LARGE SCALE GENOMIC DNA]</scope>
    <source>
        <strain evidence="2">TRI7</strain>
    </source>
</reference>
<dbReference type="GO" id="GO:0047429">
    <property type="term" value="F:nucleoside triphosphate diphosphatase activity"/>
    <property type="evidence" value="ECO:0007669"/>
    <property type="project" value="InterPro"/>
</dbReference>
<dbReference type="Proteomes" id="UP000231451">
    <property type="component" value="Unassembled WGS sequence"/>
</dbReference>
<dbReference type="OrthoDB" id="9791898at2"/>
<dbReference type="InterPro" id="IPR052555">
    <property type="entry name" value="dCTP_Pyrophosphatase"/>
</dbReference>
<dbReference type="InterPro" id="IPR025984">
    <property type="entry name" value="DCTPP"/>
</dbReference>
<dbReference type="AlphaFoldDB" id="A0A2M9HCJ6"/>
<dbReference type="CDD" id="cd11537">
    <property type="entry name" value="NTP-PPase_RS21-C6_like"/>
    <property type="match status" value="1"/>
</dbReference>
<dbReference type="EMBL" id="PEBK01000011">
    <property type="protein sequence ID" value="PJM74534.1"/>
    <property type="molecule type" value="Genomic_DNA"/>
</dbReference>
<dbReference type="GO" id="GO:0009143">
    <property type="term" value="P:nucleoside triphosphate catabolic process"/>
    <property type="evidence" value="ECO:0007669"/>
    <property type="project" value="InterPro"/>
</dbReference>
<evidence type="ECO:0000313" key="2">
    <source>
        <dbReference type="Proteomes" id="UP000231451"/>
    </source>
</evidence>
<dbReference type="PANTHER" id="PTHR46523">
    <property type="entry name" value="DCTP PYROPHOSPHATASE 1"/>
    <property type="match status" value="1"/>
</dbReference>
<sequence length="121" mass="14158">MISDRTIREIHDFVIARGWNQYHTPENLAKSISIEAAELLECYQWIPQSSSVDEKHVREELADVLTYCIMMADALDIDLDKIIMDKLAITKRKYPAEAVRNNFDEYETRHLNARREKGNAF</sequence>
<organism evidence="1 2">
    <name type="scientific">Bifidobacterium simiarum</name>
    <dbReference type="NCBI Taxonomy" id="2045441"/>
    <lineage>
        <taxon>Bacteria</taxon>
        <taxon>Bacillati</taxon>
        <taxon>Actinomycetota</taxon>
        <taxon>Actinomycetes</taxon>
        <taxon>Bifidobacteriales</taxon>
        <taxon>Bifidobacteriaceae</taxon>
        <taxon>Bifidobacterium</taxon>
    </lineage>
</organism>
<protein>
    <submittedName>
        <fullName evidence="1">Nucleotide pyrophosphohydrolase</fullName>
    </submittedName>
</protein>
<dbReference type="SUPFAM" id="SSF101386">
    <property type="entry name" value="all-alpha NTP pyrophosphatases"/>
    <property type="match status" value="1"/>
</dbReference>
<dbReference type="RefSeq" id="WP_100513663.1">
    <property type="nucleotide sequence ID" value="NZ_PEBK01000011.1"/>
</dbReference>
<comment type="caution">
    <text evidence="1">The sequence shown here is derived from an EMBL/GenBank/DDBJ whole genome shotgun (WGS) entry which is preliminary data.</text>
</comment>
<keyword evidence="1" id="KW-0378">Hydrolase</keyword>
<gene>
    <name evidence="1" type="ORF">CSQ87_09615</name>
</gene>